<organism evidence="2">
    <name type="scientific">marine sediment metagenome</name>
    <dbReference type="NCBI Taxonomy" id="412755"/>
    <lineage>
        <taxon>unclassified sequences</taxon>
        <taxon>metagenomes</taxon>
        <taxon>ecological metagenomes</taxon>
    </lineage>
</organism>
<dbReference type="InterPro" id="IPR054485">
    <property type="entry name" value="FlK-like_dom"/>
</dbReference>
<dbReference type="PANTHER" id="PTHR36934">
    <property type="entry name" value="BLR0278 PROTEIN"/>
    <property type="match status" value="1"/>
</dbReference>
<dbReference type="InterPro" id="IPR029069">
    <property type="entry name" value="HotDog_dom_sf"/>
</dbReference>
<comment type="caution">
    <text evidence="2">The sequence shown here is derived from an EMBL/GenBank/DDBJ whole genome shotgun (WGS) entry which is preliminary data.</text>
</comment>
<dbReference type="EMBL" id="LAZR01000009">
    <property type="protein sequence ID" value="KKO08423.1"/>
    <property type="molecule type" value="Genomic_DNA"/>
</dbReference>
<dbReference type="InterPro" id="IPR025540">
    <property type="entry name" value="FlK"/>
</dbReference>
<dbReference type="SUPFAM" id="SSF54637">
    <property type="entry name" value="Thioesterase/thiol ester dehydrase-isomerase"/>
    <property type="match status" value="1"/>
</dbReference>
<name>A0A0F9W807_9ZZZZ</name>
<dbReference type="PANTHER" id="PTHR36934:SF1">
    <property type="entry name" value="THIOESTERASE DOMAIN-CONTAINING PROTEIN"/>
    <property type="match status" value="1"/>
</dbReference>
<dbReference type="Pfam" id="PF22636">
    <property type="entry name" value="FlK"/>
    <property type="match status" value="1"/>
</dbReference>
<evidence type="ECO:0000313" key="2">
    <source>
        <dbReference type="EMBL" id="KKO08423.1"/>
    </source>
</evidence>
<dbReference type="PIRSF" id="PIRSF014972">
    <property type="entry name" value="FlK"/>
    <property type="match status" value="1"/>
</dbReference>
<dbReference type="AlphaFoldDB" id="A0A0F9W807"/>
<proteinExistence type="predicted"/>
<evidence type="ECO:0000259" key="1">
    <source>
        <dbReference type="Pfam" id="PF22636"/>
    </source>
</evidence>
<dbReference type="Gene3D" id="3.10.129.10">
    <property type="entry name" value="Hotdog Thioesterase"/>
    <property type="match status" value="1"/>
</dbReference>
<gene>
    <name evidence="2" type="ORF">LCGC14_0043610</name>
</gene>
<feature type="domain" description="Fluoroacetyl-CoA-specific thioesterase-like" evidence="1">
    <location>
        <begin position="15"/>
        <end position="116"/>
    </location>
</feature>
<reference evidence="2" key="1">
    <citation type="journal article" date="2015" name="Nature">
        <title>Complex archaea that bridge the gap between prokaryotes and eukaryotes.</title>
        <authorList>
            <person name="Spang A."/>
            <person name="Saw J.H."/>
            <person name="Jorgensen S.L."/>
            <person name="Zaremba-Niedzwiedzka K."/>
            <person name="Martijn J."/>
            <person name="Lind A.E."/>
            <person name="van Eijk R."/>
            <person name="Schleper C."/>
            <person name="Guy L."/>
            <person name="Ettema T.J."/>
        </authorList>
    </citation>
    <scope>NUCLEOTIDE SEQUENCE</scope>
</reference>
<accession>A0A0F9W807</accession>
<protein>
    <recommendedName>
        <fullName evidence="1">Fluoroacetyl-CoA-specific thioesterase-like domain-containing protein</fullName>
    </recommendedName>
</protein>
<sequence length="132" mass="14750">MQLEAGLKGILTHRVEEKDLATHWRNDVPVLATPILLWLSELACMDAIDGCIAENQMTVGFKHEMSHLAPTPQNWIVQISAELIKIDGQMLTFEVVANDGEECVLTGMHTRAVIMKQPFLDRVQSKVSSQII</sequence>